<organism evidence="1 2">
    <name type="scientific">Dactylosporangium darangshiense</name>
    <dbReference type="NCBI Taxonomy" id="579108"/>
    <lineage>
        <taxon>Bacteria</taxon>
        <taxon>Bacillati</taxon>
        <taxon>Actinomycetota</taxon>
        <taxon>Actinomycetes</taxon>
        <taxon>Micromonosporales</taxon>
        <taxon>Micromonosporaceae</taxon>
        <taxon>Dactylosporangium</taxon>
    </lineage>
</organism>
<dbReference type="EMBL" id="BAABAT010000001">
    <property type="protein sequence ID" value="GAA4242987.1"/>
    <property type="molecule type" value="Genomic_DNA"/>
</dbReference>
<sequence length="147" mass="16032">MGDKKSRVFVWVAASVSCAMLLAALVLGLDGRGPAASVVCDEERIAYAHEPRPVQGLADDSTLRVGDARAVGGNEDPWGTWSPRLMGDASLVSMREVTYPDHRRCGRAIGGYRYFVITMLRAGDIVVVAKQGREERTMRIRILEKGA</sequence>
<evidence type="ECO:0000313" key="1">
    <source>
        <dbReference type="EMBL" id="GAA4242987.1"/>
    </source>
</evidence>
<comment type="caution">
    <text evidence="1">The sequence shown here is derived from an EMBL/GenBank/DDBJ whole genome shotgun (WGS) entry which is preliminary data.</text>
</comment>
<dbReference type="Proteomes" id="UP001500620">
    <property type="component" value="Unassembled WGS sequence"/>
</dbReference>
<protein>
    <submittedName>
        <fullName evidence="1">Uncharacterized protein</fullName>
    </submittedName>
</protein>
<gene>
    <name evidence="1" type="ORF">GCM10022255_000140</name>
</gene>
<name>A0ABP8CTB2_9ACTN</name>
<accession>A0ABP8CTB2</accession>
<dbReference type="PROSITE" id="PS51257">
    <property type="entry name" value="PROKAR_LIPOPROTEIN"/>
    <property type="match status" value="1"/>
</dbReference>
<proteinExistence type="predicted"/>
<keyword evidence="2" id="KW-1185">Reference proteome</keyword>
<evidence type="ECO:0000313" key="2">
    <source>
        <dbReference type="Proteomes" id="UP001500620"/>
    </source>
</evidence>
<reference evidence="2" key="1">
    <citation type="journal article" date="2019" name="Int. J. Syst. Evol. Microbiol.">
        <title>The Global Catalogue of Microorganisms (GCM) 10K type strain sequencing project: providing services to taxonomists for standard genome sequencing and annotation.</title>
        <authorList>
            <consortium name="The Broad Institute Genomics Platform"/>
            <consortium name="The Broad Institute Genome Sequencing Center for Infectious Disease"/>
            <person name="Wu L."/>
            <person name="Ma J."/>
        </authorList>
    </citation>
    <scope>NUCLEOTIDE SEQUENCE [LARGE SCALE GENOMIC DNA]</scope>
    <source>
        <strain evidence="2">JCM 17441</strain>
    </source>
</reference>